<dbReference type="InterPro" id="IPR016161">
    <property type="entry name" value="Ald_DH/histidinol_DH"/>
</dbReference>
<dbReference type="GO" id="GO:0004350">
    <property type="term" value="F:glutamate-5-semialdehyde dehydrogenase activity"/>
    <property type="evidence" value="ECO:0007669"/>
    <property type="project" value="TreeGrafter"/>
</dbReference>
<dbReference type="EMBL" id="JAWPEI010000008">
    <property type="protein sequence ID" value="KAK4717961.1"/>
    <property type="molecule type" value="Genomic_DNA"/>
</dbReference>
<comment type="caution">
    <text evidence="2">The sequence shown here is derived from an EMBL/GenBank/DDBJ whole genome shotgun (WGS) entry which is preliminary data.</text>
</comment>
<reference evidence="2 3" key="1">
    <citation type="submission" date="2023-10" db="EMBL/GenBank/DDBJ databases">
        <title>Genome-Wide Identification Analysis in wild type Solanum Pinnatisectum Reveals Some Genes Defensing Phytophthora Infestans.</title>
        <authorList>
            <person name="Sun C."/>
        </authorList>
    </citation>
    <scope>NUCLEOTIDE SEQUENCE [LARGE SCALE GENOMIC DNA]</scope>
    <source>
        <strain evidence="2">LQN</strain>
        <tissue evidence="2">Leaf</tissue>
    </source>
</reference>
<dbReference type="AlphaFoldDB" id="A0AAV9KXA6"/>
<name>A0AAV9KXA6_9SOLN</name>
<dbReference type="SUPFAM" id="SSF53720">
    <property type="entry name" value="ALDH-like"/>
    <property type="match status" value="1"/>
</dbReference>
<dbReference type="InterPro" id="IPR016163">
    <property type="entry name" value="Ald_DH_C"/>
</dbReference>
<feature type="compositionally biased region" description="Basic and acidic residues" evidence="1">
    <location>
        <begin position="13"/>
        <end position="27"/>
    </location>
</feature>
<evidence type="ECO:0000256" key="1">
    <source>
        <dbReference type="SAM" id="MobiDB-lite"/>
    </source>
</evidence>
<dbReference type="Gene3D" id="3.40.309.10">
    <property type="entry name" value="Aldehyde Dehydrogenase, Chain A, domain 2"/>
    <property type="match status" value="1"/>
</dbReference>
<organism evidence="2 3">
    <name type="scientific">Solanum pinnatisectum</name>
    <name type="common">tansyleaf nightshade</name>
    <dbReference type="NCBI Taxonomy" id="50273"/>
    <lineage>
        <taxon>Eukaryota</taxon>
        <taxon>Viridiplantae</taxon>
        <taxon>Streptophyta</taxon>
        <taxon>Embryophyta</taxon>
        <taxon>Tracheophyta</taxon>
        <taxon>Spermatophyta</taxon>
        <taxon>Magnoliopsida</taxon>
        <taxon>eudicotyledons</taxon>
        <taxon>Gunneridae</taxon>
        <taxon>Pentapetalae</taxon>
        <taxon>asterids</taxon>
        <taxon>lamiids</taxon>
        <taxon>Solanales</taxon>
        <taxon>Solanaceae</taxon>
        <taxon>Solanoideae</taxon>
        <taxon>Solaneae</taxon>
        <taxon>Solanum</taxon>
    </lineage>
</organism>
<dbReference type="InterPro" id="IPR016162">
    <property type="entry name" value="Ald_DH_N"/>
</dbReference>
<gene>
    <name evidence="2" type="ORF">R3W88_016299</name>
</gene>
<evidence type="ECO:0000313" key="2">
    <source>
        <dbReference type="EMBL" id="KAK4717961.1"/>
    </source>
</evidence>
<accession>A0AAV9KXA6</accession>
<evidence type="ECO:0008006" key="4">
    <source>
        <dbReference type="Google" id="ProtNLM"/>
    </source>
</evidence>
<dbReference type="PANTHER" id="PTHR11063:SF8">
    <property type="entry name" value="DELTA-1-PYRROLINE-5-CARBOXYLATE SYNTHASE"/>
    <property type="match status" value="1"/>
</dbReference>
<dbReference type="PANTHER" id="PTHR11063">
    <property type="entry name" value="GLUTAMATE SEMIALDEHYDE DEHYDROGENASE"/>
    <property type="match status" value="1"/>
</dbReference>
<proteinExistence type="predicted"/>
<evidence type="ECO:0000313" key="3">
    <source>
        <dbReference type="Proteomes" id="UP001311915"/>
    </source>
</evidence>
<dbReference type="Proteomes" id="UP001311915">
    <property type="component" value="Unassembled WGS sequence"/>
</dbReference>
<dbReference type="Gene3D" id="3.40.605.10">
    <property type="entry name" value="Aldehyde Dehydrogenase, Chain A, domain 1"/>
    <property type="match status" value="2"/>
</dbReference>
<sequence length="282" mass="30849">MGSLARSWNFKGNTDKEHPLADGDHTGEKASSPLGVLLIIFESRPDALVQVSRAMIIFLFLSKVLLHATSLAVREVGNGLLLKGGRRLKRSNAILHKLFTLFHFPFSGFPFISVITSSIPPTVGRKTYWLDDVIDLVIPRGSNKLVSQIKAATKIPVLGHADGICHVFIDKSADLDMAKRIVLDAKTDYPAACNAMETLLVHEDLVQTGGLNDLILELQEKGVSLFGGPKASSVLSIPEANSFHHEYGALACTVEIVEDVNTAIEHIHRHGRQVTFLITIQF</sequence>
<feature type="region of interest" description="Disordered" evidence="1">
    <location>
        <begin position="1"/>
        <end position="27"/>
    </location>
</feature>
<protein>
    <recommendedName>
        <fullName evidence="4">Pyrroline-5-carboxylate synthetase</fullName>
    </recommendedName>
</protein>
<keyword evidence="3" id="KW-1185">Reference proteome</keyword>